<organism evidence="1 2">
    <name type="scientific">Shewanella gaetbuli</name>
    <dbReference type="NCBI Taxonomy" id="220752"/>
    <lineage>
        <taxon>Bacteria</taxon>
        <taxon>Pseudomonadati</taxon>
        <taxon>Pseudomonadota</taxon>
        <taxon>Gammaproteobacteria</taxon>
        <taxon>Alteromonadales</taxon>
        <taxon>Shewanellaceae</taxon>
        <taxon>Shewanella</taxon>
    </lineage>
</organism>
<dbReference type="RefSeq" id="WP_248994457.1">
    <property type="nucleotide sequence ID" value="NZ_JAKIKP010000002.1"/>
</dbReference>
<dbReference type="AlphaFoldDB" id="A0A9X1ZL48"/>
<evidence type="ECO:0008006" key="3">
    <source>
        <dbReference type="Google" id="ProtNLM"/>
    </source>
</evidence>
<gene>
    <name evidence="1" type="ORF">L2672_03510</name>
</gene>
<evidence type="ECO:0000313" key="1">
    <source>
        <dbReference type="EMBL" id="MCL1141772.1"/>
    </source>
</evidence>
<dbReference type="InterPro" id="IPR036622">
    <property type="entry name" value="LigA_sf"/>
</dbReference>
<accession>A0A9X1ZL48</accession>
<name>A0A9X1ZL48_9GAMM</name>
<evidence type="ECO:0000313" key="2">
    <source>
        <dbReference type="Proteomes" id="UP001139333"/>
    </source>
</evidence>
<reference evidence="1" key="1">
    <citation type="submission" date="2022-01" db="EMBL/GenBank/DDBJ databases">
        <title>Whole genome-based taxonomy of the Shewanellaceae.</title>
        <authorList>
            <person name="Martin-Rodriguez A.J."/>
        </authorList>
    </citation>
    <scope>NUCLEOTIDE SEQUENCE</scope>
    <source>
        <strain evidence="1">DSM 16422</strain>
    </source>
</reference>
<keyword evidence="2" id="KW-1185">Reference proteome</keyword>
<dbReference type="Gene3D" id="1.10.700.10">
    <property type="entry name" value="Dioxygenase LigAB, LigA subunit"/>
    <property type="match status" value="1"/>
</dbReference>
<comment type="caution">
    <text evidence="1">The sequence shown here is derived from an EMBL/GenBank/DDBJ whole genome shotgun (WGS) entry which is preliminary data.</text>
</comment>
<sequence>MSNVQKFAQALATDAALLEAYNASPEKVMLEYGLTKEEVNLILSGDMSALKKQLGDQEMKSFVVIATPSEK</sequence>
<dbReference type="EMBL" id="JAKIKP010000002">
    <property type="protein sequence ID" value="MCL1141772.1"/>
    <property type="molecule type" value="Genomic_DNA"/>
</dbReference>
<dbReference type="Proteomes" id="UP001139333">
    <property type="component" value="Unassembled WGS sequence"/>
</dbReference>
<proteinExistence type="predicted"/>
<protein>
    <recommendedName>
        <fullName evidence="3">Extradiol ring-cleavage dioxygenase LigAB LigA subunit domain-containing protein</fullName>
    </recommendedName>
</protein>